<dbReference type="InterPro" id="IPR002156">
    <property type="entry name" value="RNaseH_domain"/>
</dbReference>
<protein>
    <recommendedName>
        <fullName evidence="1">RNase H type-1 domain-containing protein</fullName>
    </recommendedName>
</protein>
<dbReference type="SUPFAM" id="SSF53098">
    <property type="entry name" value="Ribonuclease H-like"/>
    <property type="match status" value="1"/>
</dbReference>
<feature type="domain" description="RNase H type-1" evidence="1">
    <location>
        <begin position="10"/>
        <end position="83"/>
    </location>
</feature>
<dbReference type="Proteomes" id="UP000257109">
    <property type="component" value="Unassembled WGS sequence"/>
</dbReference>
<dbReference type="Pfam" id="PF13456">
    <property type="entry name" value="RVT_3"/>
    <property type="match status" value="1"/>
</dbReference>
<dbReference type="InterPro" id="IPR036397">
    <property type="entry name" value="RNaseH_sf"/>
</dbReference>
<reference evidence="2" key="1">
    <citation type="submission" date="2018-05" db="EMBL/GenBank/DDBJ databases">
        <title>Draft genome of Mucuna pruriens seed.</title>
        <authorList>
            <person name="Nnadi N.E."/>
            <person name="Vos R."/>
            <person name="Hasami M.H."/>
            <person name="Devisetty U.K."/>
            <person name="Aguiy J.C."/>
        </authorList>
    </citation>
    <scope>NUCLEOTIDE SEQUENCE [LARGE SCALE GENOMIC DNA]</scope>
    <source>
        <strain evidence="2">JCA_2017</strain>
    </source>
</reference>
<keyword evidence="3" id="KW-1185">Reference proteome</keyword>
<dbReference type="Gene3D" id="3.30.420.10">
    <property type="entry name" value="Ribonuclease H-like superfamily/Ribonuclease H"/>
    <property type="match status" value="1"/>
</dbReference>
<dbReference type="PANTHER" id="PTHR48475">
    <property type="entry name" value="RIBONUCLEASE H"/>
    <property type="match status" value="1"/>
</dbReference>
<dbReference type="PANTHER" id="PTHR48475:SF2">
    <property type="entry name" value="RIBONUCLEASE H"/>
    <property type="match status" value="1"/>
</dbReference>
<dbReference type="InterPro" id="IPR012337">
    <property type="entry name" value="RNaseH-like_sf"/>
</dbReference>
<dbReference type="GO" id="GO:0003676">
    <property type="term" value="F:nucleic acid binding"/>
    <property type="evidence" value="ECO:0007669"/>
    <property type="project" value="InterPro"/>
</dbReference>
<evidence type="ECO:0000313" key="2">
    <source>
        <dbReference type="EMBL" id="RDX96222.1"/>
    </source>
</evidence>
<dbReference type="OrthoDB" id="1740909at2759"/>
<dbReference type="GO" id="GO:0004523">
    <property type="term" value="F:RNA-DNA hybrid ribonuclease activity"/>
    <property type="evidence" value="ECO:0007669"/>
    <property type="project" value="InterPro"/>
</dbReference>
<sequence length="87" mass="9616">MAKNGFCMLTKHQKGRGVGIILEGPDGVLIEQALHFEFKANNNQVEYEALLAGMKLVRELWAQILTAKSDSKLVTGQVNGDYQARDP</sequence>
<gene>
    <name evidence="2" type="ORF">CR513_21143</name>
</gene>
<feature type="non-terminal residue" evidence="2">
    <location>
        <position position="1"/>
    </location>
</feature>
<evidence type="ECO:0000313" key="3">
    <source>
        <dbReference type="Proteomes" id="UP000257109"/>
    </source>
</evidence>
<dbReference type="EMBL" id="QJKJ01003940">
    <property type="protein sequence ID" value="RDX96222.1"/>
    <property type="molecule type" value="Genomic_DNA"/>
</dbReference>
<comment type="caution">
    <text evidence="2">The sequence shown here is derived from an EMBL/GenBank/DDBJ whole genome shotgun (WGS) entry which is preliminary data.</text>
</comment>
<dbReference type="AlphaFoldDB" id="A0A371H092"/>
<evidence type="ECO:0000259" key="1">
    <source>
        <dbReference type="Pfam" id="PF13456"/>
    </source>
</evidence>
<proteinExistence type="predicted"/>
<organism evidence="2 3">
    <name type="scientific">Mucuna pruriens</name>
    <name type="common">Velvet bean</name>
    <name type="synonym">Dolichos pruriens</name>
    <dbReference type="NCBI Taxonomy" id="157652"/>
    <lineage>
        <taxon>Eukaryota</taxon>
        <taxon>Viridiplantae</taxon>
        <taxon>Streptophyta</taxon>
        <taxon>Embryophyta</taxon>
        <taxon>Tracheophyta</taxon>
        <taxon>Spermatophyta</taxon>
        <taxon>Magnoliopsida</taxon>
        <taxon>eudicotyledons</taxon>
        <taxon>Gunneridae</taxon>
        <taxon>Pentapetalae</taxon>
        <taxon>rosids</taxon>
        <taxon>fabids</taxon>
        <taxon>Fabales</taxon>
        <taxon>Fabaceae</taxon>
        <taxon>Papilionoideae</taxon>
        <taxon>50 kb inversion clade</taxon>
        <taxon>NPAAA clade</taxon>
        <taxon>indigoferoid/millettioid clade</taxon>
        <taxon>Phaseoleae</taxon>
        <taxon>Mucuna</taxon>
    </lineage>
</organism>
<name>A0A371H092_MUCPR</name>
<accession>A0A371H092</accession>